<evidence type="ECO:0000313" key="4">
    <source>
        <dbReference type="EMBL" id="SBT08030.1"/>
    </source>
</evidence>
<dbReference type="GO" id="GO:0016151">
    <property type="term" value="F:nickel cation binding"/>
    <property type="evidence" value="ECO:0007669"/>
    <property type="project" value="UniProtKB-UniRule"/>
</dbReference>
<keyword evidence="3" id="KW-0963">Cytoplasm</keyword>
<protein>
    <recommendedName>
        <fullName evidence="3">Urease accessory protein UreD</fullName>
    </recommendedName>
</protein>
<dbReference type="Proteomes" id="UP000199169">
    <property type="component" value="Unassembled WGS sequence"/>
</dbReference>
<dbReference type="GO" id="GO:0005737">
    <property type="term" value="C:cytoplasm"/>
    <property type="evidence" value="ECO:0007669"/>
    <property type="project" value="UniProtKB-SubCell"/>
</dbReference>
<name>A0A1A8XSF9_9PROT</name>
<dbReference type="PANTHER" id="PTHR33643">
    <property type="entry name" value="UREASE ACCESSORY PROTEIN D"/>
    <property type="match status" value="1"/>
</dbReference>
<dbReference type="STRING" id="1860102.ACCAA_510063"/>
<evidence type="ECO:0000256" key="2">
    <source>
        <dbReference type="ARBA" id="ARBA00023186"/>
    </source>
</evidence>
<comment type="subcellular location">
    <subcellularLocation>
        <location evidence="3">Cytoplasm</location>
    </subcellularLocation>
</comment>
<keyword evidence="2 3" id="KW-0143">Chaperone</keyword>
<dbReference type="AlphaFoldDB" id="A0A1A8XSF9"/>
<dbReference type="PANTHER" id="PTHR33643:SF1">
    <property type="entry name" value="UREASE ACCESSORY PROTEIN D"/>
    <property type="match status" value="1"/>
</dbReference>
<gene>
    <name evidence="3 4" type="primary">ureD</name>
    <name evidence="4" type="ORF">ACCAA_510063</name>
</gene>
<evidence type="ECO:0000256" key="1">
    <source>
        <dbReference type="ARBA" id="ARBA00007177"/>
    </source>
</evidence>
<proteinExistence type="inferred from homology"/>
<dbReference type="EMBL" id="FLQX01000129">
    <property type="protein sequence ID" value="SBT08030.1"/>
    <property type="molecule type" value="Genomic_DNA"/>
</dbReference>
<evidence type="ECO:0000256" key="3">
    <source>
        <dbReference type="HAMAP-Rule" id="MF_01384"/>
    </source>
</evidence>
<accession>A0A1A8XSF9</accession>
<keyword evidence="3" id="KW-0996">Nickel insertion</keyword>
<reference evidence="4 5" key="1">
    <citation type="submission" date="2016-06" db="EMBL/GenBank/DDBJ databases">
        <authorList>
            <person name="Kjaerup R.B."/>
            <person name="Dalgaard T.S."/>
            <person name="Juul-Madsen H.R."/>
        </authorList>
    </citation>
    <scope>NUCLEOTIDE SEQUENCE [LARGE SCALE GENOMIC DNA]</scope>
    <source>
        <strain evidence="4">3</strain>
    </source>
</reference>
<dbReference type="HAMAP" id="MF_01384">
    <property type="entry name" value="UreD"/>
    <property type="match status" value="1"/>
</dbReference>
<organism evidence="4 5">
    <name type="scientific">Candidatus Accumulibacter aalborgensis</name>
    <dbReference type="NCBI Taxonomy" id="1860102"/>
    <lineage>
        <taxon>Bacteria</taxon>
        <taxon>Pseudomonadati</taxon>
        <taxon>Pseudomonadota</taxon>
        <taxon>Betaproteobacteria</taxon>
        <taxon>Candidatus Accumulibacter</taxon>
    </lineage>
</organism>
<dbReference type="Pfam" id="PF01774">
    <property type="entry name" value="UreD"/>
    <property type="match status" value="1"/>
</dbReference>
<comment type="similarity">
    <text evidence="1 3">Belongs to the UreD family.</text>
</comment>
<dbReference type="InterPro" id="IPR002669">
    <property type="entry name" value="UreD"/>
</dbReference>
<sequence length="282" mass="30037">MTAAQAVEAATGWQARLAVGFERRGEQTVRAQCEHFGPLRVQRSLYPEGPQVCQTIVLHPPGGIAGGDRLDIVVAAAAGARAQLTTPGAGKWYRSGGRLAQQSLTVRVAEAAVVEWLPQETIVFDGAEARMQTRVELAAGGVFCGWEILCLGRTAAGERFTYGRLDLATRIESAGRPLWVERGRLTGGSSWLAAAAGLAGQPVSATLLLAGRVVDRHWLAACRDLVAPEGVLTGVTTLPEVLVARCLAPGVEVARQWLIEVWKVLRPAALGRVAVPPRIWST</sequence>
<comment type="function">
    <text evidence="3">Required for maturation of urease via the functional incorporation of the urease nickel metallocenter.</text>
</comment>
<keyword evidence="5" id="KW-1185">Reference proteome</keyword>
<comment type="subunit">
    <text evidence="3">UreD, UreF and UreG form a complex that acts as a GTP-hydrolysis-dependent molecular chaperone, activating the urease apoprotein by helping to assemble the nickel containing metallocenter of UreC. The UreE protein probably delivers the nickel.</text>
</comment>
<evidence type="ECO:0000313" key="5">
    <source>
        <dbReference type="Proteomes" id="UP000199169"/>
    </source>
</evidence>
<dbReference type="RefSeq" id="WP_186408028.1">
    <property type="nucleotide sequence ID" value="NZ_FLQX01000129.1"/>
</dbReference>